<dbReference type="SMART" id="SM01140">
    <property type="entry name" value="Drf_GBD"/>
    <property type="match status" value="1"/>
</dbReference>
<dbReference type="InterPro" id="IPR011989">
    <property type="entry name" value="ARM-like"/>
</dbReference>
<dbReference type="SUPFAM" id="SSF48371">
    <property type="entry name" value="ARM repeat"/>
    <property type="match status" value="1"/>
</dbReference>
<comment type="caution">
    <text evidence="2">The sequence shown here is derived from an EMBL/GenBank/DDBJ whole genome shotgun (WGS) entry which is preliminary data.</text>
</comment>
<dbReference type="InterPro" id="IPR010473">
    <property type="entry name" value="GTPase-bd"/>
</dbReference>
<name>R4XFP8_TAPDE</name>
<organism evidence="2 3">
    <name type="scientific">Taphrina deformans (strain PYCC 5710 / ATCC 11124 / CBS 356.35 / IMI 108563 / JCM 9778 / NBRC 8474)</name>
    <name type="common">Peach leaf curl fungus</name>
    <name type="synonym">Lalaria deformans</name>
    <dbReference type="NCBI Taxonomy" id="1097556"/>
    <lineage>
        <taxon>Eukaryota</taxon>
        <taxon>Fungi</taxon>
        <taxon>Dikarya</taxon>
        <taxon>Ascomycota</taxon>
        <taxon>Taphrinomycotina</taxon>
        <taxon>Taphrinomycetes</taxon>
        <taxon>Taphrinales</taxon>
        <taxon>Taphrinaceae</taxon>
        <taxon>Taphrina</taxon>
    </lineage>
</organism>
<dbReference type="EMBL" id="CAHR02000137">
    <property type="protein sequence ID" value="CCG83312.1"/>
    <property type="molecule type" value="Genomic_DNA"/>
</dbReference>
<dbReference type="Pfam" id="PF06371">
    <property type="entry name" value="Drf_GBD"/>
    <property type="match status" value="1"/>
</dbReference>
<dbReference type="Proteomes" id="UP000013776">
    <property type="component" value="Unassembled WGS sequence"/>
</dbReference>
<sequence length="439" mass="50500">MLAGRLREIKTILTSPRKSRAAHSGDDQLDQHFETLLCEQNIPASLRDKLRGMDAYVKQSFVQVSAMELPNGPQKHARKRSSIFLSPSKKSRATLDTKDEITGIPQFIAYLHIQKRVPDLAVIHKLKLLLRTQRISWTAEFVHRGGALAIYSQIIRMIEIEWRDDDDDKLLFQLLGCVQALCTTSTGLSSINDKFLTSIVELLFGEKQPSDFRCRGQIIHILQSFLSAQTDTRIRHARALRILSILEDPKKPLRERPLAMLEVAHTPRPYKRWMTELDKPVRDCFWIFLHSDNLVDVLNVDDCDAMTRREPIPASGYIGGVEWIAVEYICQHLTLINMLMASLEDAERTELRRHLKTSHFEKICGRQLRRASKKFYPYMHEELTLWASKAKADDWPIATVVSGTSRDDSEVVRPKLVKSSVKTKHTRAQSQFLPELHFE</sequence>
<dbReference type="GO" id="GO:0031267">
    <property type="term" value="F:small GTPase binding"/>
    <property type="evidence" value="ECO:0007669"/>
    <property type="project" value="InterPro"/>
</dbReference>
<evidence type="ECO:0000259" key="1">
    <source>
        <dbReference type="SMART" id="SM01140"/>
    </source>
</evidence>
<accession>R4XFP8</accession>
<proteinExistence type="predicted"/>
<dbReference type="OrthoDB" id="2155261at2759"/>
<dbReference type="AlphaFoldDB" id="R4XFP8"/>
<reference evidence="2 3" key="1">
    <citation type="journal article" date="2013" name="MBio">
        <title>Genome sequencing of the plant pathogen Taphrina deformans, the causal agent of peach leaf curl.</title>
        <authorList>
            <person name="Cisse O.H."/>
            <person name="Almeida J.M.G.C.F."/>
            <person name="Fonseca A."/>
            <person name="Kumar A.A."/>
            <person name="Salojaervi J."/>
            <person name="Overmyer K."/>
            <person name="Hauser P.M."/>
            <person name="Pagni M."/>
        </authorList>
    </citation>
    <scope>NUCLEOTIDE SEQUENCE [LARGE SCALE GENOMIC DNA]</scope>
    <source>
        <strain evidence="3">PYCC 5710 / ATCC 11124 / CBS 356.35 / IMI 108563 / JCM 9778 / NBRC 8474</strain>
    </source>
</reference>
<dbReference type="VEuPathDB" id="FungiDB:TAPDE_003513"/>
<protein>
    <recommendedName>
        <fullName evidence="1">Formin GTPase-binding domain-containing protein</fullName>
    </recommendedName>
</protein>
<dbReference type="InterPro" id="IPR016024">
    <property type="entry name" value="ARM-type_fold"/>
</dbReference>
<dbReference type="Gene3D" id="1.25.10.10">
    <property type="entry name" value="Leucine-rich Repeat Variant"/>
    <property type="match status" value="1"/>
</dbReference>
<evidence type="ECO:0000313" key="3">
    <source>
        <dbReference type="Proteomes" id="UP000013776"/>
    </source>
</evidence>
<keyword evidence="3" id="KW-1185">Reference proteome</keyword>
<feature type="domain" description="Formin GTPase-binding" evidence="1">
    <location>
        <begin position="21"/>
        <end position="228"/>
    </location>
</feature>
<dbReference type="GO" id="GO:0003779">
    <property type="term" value="F:actin binding"/>
    <property type="evidence" value="ECO:0007669"/>
    <property type="project" value="InterPro"/>
</dbReference>
<gene>
    <name evidence="2" type="ORF">TAPDE_003513</name>
</gene>
<evidence type="ECO:0000313" key="2">
    <source>
        <dbReference type="EMBL" id="CCG83312.1"/>
    </source>
</evidence>
<dbReference type="eggNOG" id="ENOG502RXE8">
    <property type="taxonomic scope" value="Eukaryota"/>
</dbReference>
<dbReference type="GO" id="GO:0030036">
    <property type="term" value="P:actin cytoskeleton organization"/>
    <property type="evidence" value="ECO:0007669"/>
    <property type="project" value="InterPro"/>
</dbReference>